<keyword evidence="2" id="KW-1185">Reference proteome</keyword>
<comment type="caution">
    <text evidence="1">The sequence shown here is derived from an EMBL/GenBank/DDBJ whole genome shotgun (WGS) entry which is preliminary data.</text>
</comment>
<dbReference type="AlphaFoldDB" id="A0A2Z6SDN1"/>
<evidence type="ECO:0000313" key="1">
    <source>
        <dbReference type="EMBL" id="GBC07762.1"/>
    </source>
</evidence>
<dbReference type="Proteomes" id="UP000247702">
    <property type="component" value="Unassembled WGS sequence"/>
</dbReference>
<proteinExistence type="predicted"/>
<accession>A0A2Z6SDN1</accession>
<sequence length="368" mass="42644">MLIIGIKAKMLASLNGTSEENIRETLNNQQKVCSDGKLRKLITRDDRCLKDNVGPWTILHNMIKKILKPNGFVLYYQMANPNEPEDSPARYYQLTVSDEFWLRNRRDFGKICVGLDGKYDPNIDRAPVLSIVVENNAGCRTPLAFALSNKENHVTIHTAISAIKQNILCNDNNCEHHWYYEDLSDENGFRRIHPCSQNNLWNPYIIIDKHRPSKLGVDGLTRCVILCWFHIIQTLGNNFKEWQIPQQFSHKKDLIINGIKNNWMCDEWRLNFIDAGRISYNHSDNSAPWTMNNFTERIHCTIEATYSGKQTVLSFLERLYGVKLSRDNLTESSGQVNFEAGLVTLFNARSIEQLVSPYRAIFYYMKEE</sequence>
<name>A0A2Z6SDN1_9GLOM</name>
<gene>
    <name evidence="1" type="ORF">RclHR1_07680016</name>
</gene>
<organism evidence="1 2">
    <name type="scientific">Rhizophagus clarus</name>
    <dbReference type="NCBI Taxonomy" id="94130"/>
    <lineage>
        <taxon>Eukaryota</taxon>
        <taxon>Fungi</taxon>
        <taxon>Fungi incertae sedis</taxon>
        <taxon>Mucoromycota</taxon>
        <taxon>Glomeromycotina</taxon>
        <taxon>Glomeromycetes</taxon>
        <taxon>Glomerales</taxon>
        <taxon>Glomeraceae</taxon>
        <taxon>Rhizophagus</taxon>
    </lineage>
</organism>
<reference evidence="1 2" key="1">
    <citation type="submission" date="2017-11" db="EMBL/GenBank/DDBJ databases">
        <title>The genome of Rhizophagus clarus HR1 reveals common genetic basis of auxotrophy among arbuscular mycorrhizal fungi.</title>
        <authorList>
            <person name="Kobayashi Y."/>
        </authorList>
    </citation>
    <scope>NUCLEOTIDE SEQUENCE [LARGE SCALE GENOMIC DNA]</scope>
    <source>
        <strain evidence="1 2">HR1</strain>
    </source>
</reference>
<evidence type="ECO:0008006" key="3">
    <source>
        <dbReference type="Google" id="ProtNLM"/>
    </source>
</evidence>
<protein>
    <recommendedName>
        <fullName evidence="3">MULE transposase domain-containing protein</fullName>
    </recommendedName>
</protein>
<dbReference type="EMBL" id="BEXD01004168">
    <property type="protein sequence ID" value="GBC07762.1"/>
    <property type="molecule type" value="Genomic_DNA"/>
</dbReference>
<evidence type="ECO:0000313" key="2">
    <source>
        <dbReference type="Proteomes" id="UP000247702"/>
    </source>
</evidence>